<feature type="compositionally biased region" description="Basic and acidic residues" evidence="4">
    <location>
        <begin position="159"/>
        <end position="169"/>
    </location>
</feature>
<dbReference type="PROSITE" id="PS00128">
    <property type="entry name" value="GLYCOSYL_HYDROL_F22_1"/>
    <property type="match status" value="2"/>
</dbReference>
<gene>
    <name evidence="7" type="ORF">CCH79_00013941</name>
</gene>
<dbReference type="GO" id="GO:0003796">
    <property type="term" value="F:lysozyme activity"/>
    <property type="evidence" value="ECO:0007669"/>
    <property type="project" value="UniProtKB-EC"/>
</dbReference>
<feature type="compositionally biased region" description="Basic residues" evidence="4">
    <location>
        <begin position="137"/>
        <end position="155"/>
    </location>
</feature>
<name>A0A315W265_GAMAF</name>
<dbReference type="Gene3D" id="1.10.530.10">
    <property type="match status" value="2"/>
</dbReference>
<dbReference type="GO" id="GO:0042742">
    <property type="term" value="P:defense response to bacterium"/>
    <property type="evidence" value="ECO:0007669"/>
    <property type="project" value="UniProtKB-KW"/>
</dbReference>
<evidence type="ECO:0000256" key="1">
    <source>
        <dbReference type="ARBA" id="ARBA00012732"/>
    </source>
</evidence>
<dbReference type="SUPFAM" id="SSF53955">
    <property type="entry name" value="Lysozyme-like"/>
    <property type="match status" value="2"/>
</dbReference>
<feature type="domain" description="Glycosyl hydrolases family 22 (GH22)" evidence="6">
    <location>
        <begin position="228"/>
        <end position="246"/>
    </location>
</feature>
<feature type="region of interest" description="Disordered" evidence="4">
    <location>
        <begin position="71"/>
        <end position="196"/>
    </location>
</feature>
<proteinExistence type="predicted"/>
<evidence type="ECO:0000256" key="5">
    <source>
        <dbReference type="SAM" id="SignalP"/>
    </source>
</evidence>
<dbReference type="PANTHER" id="PTHR11407">
    <property type="entry name" value="LYSOZYME C"/>
    <property type="match status" value="1"/>
</dbReference>
<protein>
    <recommendedName>
        <fullName evidence="1">lysozyme</fullName>
        <ecNumber evidence="1">3.2.1.17</ecNumber>
    </recommendedName>
</protein>
<feature type="compositionally biased region" description="Basic and acidic residues" evidence="4">
    <location>
        <begin position="264"/>
        <end position="278"/>
    </location>
</feature>
<feature type="domain" description="Glycosyl hydrolases family 22 (GH22)" evidence="6">
    <location>
        <begin position="349"/>
        <end position="367"/>
    </location>
</feature>
<keyword evidence="2" id="KW-0929">Antimicrobial</keyword>
<dbReference type="PANTHER" id="PTHR11407:SF63">
    <property type="entry name" value="LYSOZYME C"/>
    <property type="match status" value="1"/>
</dbReference>
<feature type="compositionally biased region" description="Acidic residues" evidence="4">
    <location>
        <begin position="114"/>
        <end position="127"/>
    </location>
</feature>
<organism evidence="7 8">
    <name type="scientific">Gambusia affinis</name>
    <name type="common">Western mosquitofish</name>
    <name type="synonym">Heterandria affinis</name>
    <dbReference type="NCBI Taxonomy" id="33528"/>
    <lineage>
        <taxon>Eukaryota</taxon>
        <taxon>Metazoa</taxon>
        <taxon>Chordata</taxon>
        <taxon>Craniata</taxon>
        <taxon>Vertebrata</taxon>
        <taxon>Euteleostomi</taxon>
        <taxon>Actinopterygii</taxon>
        <taxon>Neopterygii</taxon>
        <taxon>Teleostei</taxon>
        <taxon>Neoteleostei</taxon>
        <taxon>Acanthomorphata</taxon>
        <taxon>Ovalentaria</taxon>
        <taxon>Atherinomorphae</taxon>
        <taxon>Cyprinodontiformes</taxon>
        <taxon>Poeciliidae</taxon>
        <taxon>Poeciliinae</taxon>
        <taxon>Gambusia</taxon>
    </lineage>
</organism>
<dbReference type="PROSITE" id="PS51348">
    <property type="entry name" value="GLYCOSYL_HYDROL_F22_2"/>
    <property type="match status" value="2"/>
</dbReference>
<dbReference type="Pfam" id="PF00062">
    <property type="entry name" value="Lys"/>
    <property type="match status" value="2"/>
</dbReference>
<reference evidence="7 8" key="1">
    <citation type="journal article" date="2018" name="G3 (Bethesda)">
        <title>A High-Quality Reference Genome for the Invasive Mosquitofish Gambusia affinis Using a Chicago Library.</title>
        <authorList>
            <person name="Hoffberg S.L."/>
            <person name="Troendle N.J."/>
            <person name="Glenn T.C."/>
            <person name="Mahmud O."/>
            <person name="Louha S."/>
            <person name="Chalopin D."/>
            <person name="Bennetzen J.L."/>
            <person name="Mauricio R."/>
        </authorList>
    </citation>
    <scope>NUCLEOTIDE SEQUENCE [LARGE SCALE GENOMIC DNA]</scope>
    <source>
        <strain evidence="7">NE01/NJP1002.9</strain>
        <tissue evidence="7">Muscle</tissue>
    </source>
</reference>
<keyword evidence="8" id="KW-1185">Reference proteome</keyword>
<keyword evidence="3" id="KW-1015">Disulfide bond</keyword>
<feature type="compositionally biased region" description="Basic and acidic residues" evidence="4">
    <location>
        <begin position="299"/>
        <end position="311"/>
    </location>
</feature>
<dbReference type="InterPro" id="IPR001916">
    <property type="entry name" value="Glyco_hydro_22"/>
</dbReference>
<feature type="non-terminal residue" evidence="7">
    <location>
        <position position="397"/>
    </location>
</feature>
<feature type="compositionally biased region" description="Basic and acidic residues" evidence="4">
    <location>
        <begin position="81"/>
        <end position="92"/>
    </location>
</feature>
<keyword evidence="2" id="KW-0081">Bacteriolytic enzyme</keyword>
<dbReference type="InterPro" id="IPR023346">
    <property type="entry name" value="Lysozyme-like_dom_sf"/>
</dbReference>
<dbReference type="EMBL" id="NHOQ01000621">
    <property type="protein sequence ID" value="PWA29332.1"/>
    <property type="molecule type" value="Genomic_DNA"/>
</dbReference>
<evidence type="ECO:0000259" key="6">
    <source>
        <dbReference type="PROSITE" id="PS00128"/>
    </source>
</evidence>
<dbReference type="InterPro" id="IPR019799">
    <property type="entry name" value="Glyco_hydro_22_CS"/>
</dbReference>
<dbReference type="EC" id="3.2.1.17" evidence="1"/>
<sequence>MKLGLLALLVLAALLPHLSDSRIVPKCELKETLAAAINKTRGPEGVTEEILAEIICEVNRSSNLNTSLVKTKGFGSRHKREASSRGRHHSEETDSYEENMIQERKMEKHREHESDEDSFEISEEVEEVSNSTSVLGNRRKRGAHERRKNHSRVKGKGNSPERKRGHDSNESEDMSNGDSHETTEEGHDSSESGDMSYERTAASASYGIFQLSDSYLCDSGNNLSRNLCQKSCTDFTDDDITDDIECFLKAFFDGGPALTTVTMKQEHSSKIAPKHESEESQESLNDMENKFDEEEMERDDEHISKESSSEEGESSHLKMRLWSLGYYGIFQLRDSLFCDSGYRWSKNLCGKPCTDFTDDDITDDIDCFLSTNYHWYLIRGVSHQCFQQRKTFLKDCS</sequence>
<evidence type="ECO:0000256" key="2">
    <source>
        <dbReference type="ARBA" id="ARBA00022638"/>
    </source>
</evidence>
<dbReference type="Proteomes" id="UP000250572">
    <property type="component" value="Unassembled WGS sequence"/>
</dbReference>
<evidence type="ECO:0000256" key="4">
    <source>
        <dbReference type="SAM" id="MobiDB-lite"/>
    </source>
</evidence>
<feature type="compositionally biased region" description="Basic and acidic residues" evidence="4">
    <location>
        <begin position="101"/>
        <end position="113"/>
    </location>
</feature>
<dbReference type="GO" id="GO:0031640">
    <property type="term" value="P:killing of cells of another organism"/>
    <property type="evidence" value="ECO:0007669"/>
    <property type="project" value="UniProtKB-KW"/>
</dbReference>
<accession>A0A315W265</accession>
<dbReference type="SMART" id="SM00263">
    <property type="entry name" value="LYZ1"/>
    <property type="match status" value="1"/>
</dbReference>
<feature type="compositionally biased region" description="Basic and acidic residues" evidence="4">
    <location>
        <begin position="178"/>
        <end position="190"/>
    </location>
</feature>
<dbReference type="AlphaFoldDB" id="A0A315W265"/>
<keyword evidence="5" id="KW-0732">Signal</keyword>
<feature type="signal peptide" evidence="5">
    <location>
        <begin position="1"/>
        <end position="21"/>
    </location>
</feature>
<comment type="caution">
    <text evidence="7">The sequence shown here is derived from an EMBL/GenBank/DDBJ whole genome shotgun (WGS) entry which is preliminary data.</text>
</comment>
<feature type="region of interest" description="Disordered" evidence="4">
    <location>
        <begin position="264"/>
        <end position="311"/>
    </location>
</feature>
<evidence type="ECO:0000256" key="3">
    <source>
        <dbReference type="ARBA" id="ARBA00023157"/>
    </source>
</evidence>
<feature type="chain" id="PRO_5016458388" description="lysozyme" evidence="5">
    <location>
        <begin position="22"/>
        <end position="397"/>
    </location>
</feature>
<evidence type="ECO:0000313" key="8">
    <source>
        <dbReference type="Proteomes" id="UP000250572"/>
    </source>
</evidence>
<evidence type="ECO:0000313" key="7">
    <source>
        <dbReference type="EMBL" id="PWA29332.1"/>
    </source>
</evidence>